<dbReference type="KEGG" id="cthd:CDO33_04480"/>
<name>A0A2K2FRB0_9CLOT</name>
<dbReference type="InterPro" id="IPR052911">
    <property type="entry name" value="Corrinoid_activation_enz"/>
</dbReference>
<evidence type="ECO:0000259" key="2">
    <source>
        <dbReference type="PROSITE" id="PS51379"/>
    </source>
</evidence>
<reference evidence="3 4" key="1">
    <citation type="submission" date="2017-06" db="EMBL/GenBank/DDBJ databases">
        <title>Investigating the central metabolism of Clostridium thermosuccinogenes.</title>
        <authorList>
            <person name="Koendjbiharie J.G."/>
            <person name="van Kranenburg R."/>
        </authorList>
    </citation>
    <scope>NUCLEOTIDE SEQUENCE [LARGE SCALE GENOMIC DNA]</scope>
    <source>
        <strain evidence="3 4">DSM 5806</strain>
    </source>
</reference>
<dbReference type="Pfam" id="PF12837">
    <property type="entry name" value="Fer4_6"/>
    <property type="match status" value="1"/>
</dbReference>
<evidence type="ECO:0000313" key="3">
    <source>
        <dbReference type="EMBL" id="PNU01323.1"/>
    </source>
</evidence>
<proteinExistence type="predicted"/>
<dbReference type="InterPro" id="IPR017896">
    <property type="entry name" value="4Fe4S_Fe-S-bd"/>
</dbReference>
<accession>A0A2K2FRB0</accession>
<sequence>MAVRKIIHIDEEKCNGCGLCVPNCAEGAIQIIDGKARLVKDSYCDGLGACLGHCPQDALHIIEREADDFDEEEVAKHLAKNRKDHDLHKNDRPSPAKFHHHGGGCPGSRMMMLGDDEGRKSNSPGVKVNSGDVEIRIKSQLRQWPVQLNLVPVNAPYFEDADLLVTADCVPFAYPNYHLDLLKGKAVVVGCPKLDDVEYYVDKLTDIFMSNNIKSVTVAHMEVPCCSGIVRAVEIAVMQSGKTIPVKKVRIGINGDAEQR</sequence>
<dbReference type="RefSeq" id="WP_103079902.1">
    <property type="nucleotide sequence ID" value="NZ_CP021850.1"/>
</dbReference>
<organism evidence="3 4">
    <name type="scientific">Clostridium thermosuccinogenes</name>
    <dbReference type="NCBI Taxonomy" id="84032"/>
    <lineage>
        <taxon>Bacteria</taxon>
        <taxon>Bacillati</taxon>
        <taxon>Bacillota</taxon>
        <taxon>Clostridia</taxon>
        <taxon>Eubacteriales</taxon>
        <taxon>Clostridiaceae</taxon>
        <taxon>Clostridium</taxon>
    </lineage>
</organism>
<comment type="caution">
    <text evidence="3">The sequence shown here is derived from an EMBL/GenBank/DDBJ whole genome shotgun (WGS) entry which is preliminary data.</text>
</comment>
<keyword evidence="4" id="KW-1185">Reference proteome</keyword>
<dbReference type="SUPFAM" id="SSF54862">
    <property type="entry name" value="4Fe-4S ferredoxins"/>
    <property type="match status" value="1"/>
</dbReference>
<gene>
    <name evidence="3" type="ORF">CDQ84_01260</name>
</gene>
<evidence type="ECO:0000256" key="1">
    <source>
        <dbReference type="SAM" id="MobiDB-lite"/>
    </source>
</evidence>
<dbReference type="PANTHER" id="PTHR42895">
    <property type="entry name" value="IRON-SULFUR CLUSTER-BINDING PROTEIN-RELATED"/>
    <property type="match status" value="1"/>
</dbReference>
<feature type="domain" description="4Fe-4S ferredoxin-type" evidence="2">
    <location>
        <begin position="5"/>
        <end position="34"/>
    </location>
</feature>
<feature type="domain" description="4Fe-4S ferredoxin-type" evidence="2">
    <location>
        <begin position="35"/>
        <end position="64"/>
    </location>
</feature>
<dbReference type="EMBL" id="NIOJ01000002">
    <property type="protein sequence ID" value="PNU01323.1"/>
    <property type="molecule type" value="Genomic_DNA"/>
</dbReference>
<dbReference type="OrthoDB" id="9795268at2"/>
<evidence type="ECO:0000313" key="4">
    <source>
        <dbReference type="Proteomes" id="UP000236151"/>
    </source>
</evidence>
<protein>
    <submittedName>
        <fullName evidence="3">4Fe-4S ferredoxin</fullName>
    </submittedName>
</protein>
<dbReference type="PROSITE" id="PS51379">
    <property type="entry name" value="4FE4S_FER_2"/>
    <property type="match status" value="2"/>
</dbReference>
<dbReference type="Gene3D" id="3.30.70.20">
    <property type="match status" value="1"/>
</dbReference>
<dbReference type="PANTHER" id="PTHR42895:SF1">
    <property type="entry name" value="IRON-SULFUR CLUSTER PROTEIN"/>
    <property type="match status" value="1"/>
</dbReference>
<dbReference type="Proteomes" id="UP000236151">
    <property type="component" value="Unassembled WGS sequence"/>
</dbReference>
<feature type="compositionally biased region" description="Basic and acidic residues" evidence="1">
    <location>
        <begin position="81"/>
        <end position="94"/>
    </location>
</feature>
<dbReference type="AlphaFoldDB" id="A0A2K2FRB0"/>
<feature type="region of interest" description="Disordered" evidence="1">
    <location>
        <begin position="79"/>
        <end position="109"/>
    </location>
</feature>